<accession>A0A1M5LC23</accession>
<dbReference type="AlphaFoldDB" id="A0A1M5LC23"/>
<dbReference type="RefSeq" id="WP_172899897.1">
    <property type="nucleotide sequence ID" value="NZ_LT670818.1"/>
</dbReference>
<dbReference type="Proteomes" id="UP000190675">
    <property type="component" value="Chromosome I"/>
</dbReference>
<evidence type="ECO:0000313" key="1">
    <source>
        <dbReference type="EMBL" id="SHG62520.1"/>
    </source>
</evidence>
<evidence type="ECO:0000313" key="2">
    <source>
        <dbReference type="Proteomes" id="UP000190675"/>
    </source>
</evidence>
<gene>
    <name evidence="1" type="ORF">SAMN05444169_3384</name>
</gene>
<dbReference type="EMBL" id="LT670818">
    <property type="protein sequence ID" value="SHG62520.1"/>
    <property type="molecule type" value="Genomic_DNA"/>
</dbReference>
<sequence>MHPDNRNRTYYVVVSRRGDGTDPFCWEIRRRREAMGVKVSGSGYRSHRAAHDAGNRALDRLLDDLSKESETSR</sequence>
<reference evidence="1 2" key="1">
    <citation type="submission" date="2016-11" db="EMBL/GenBank/DDBJ databases">
        <authorList>
            <person name="Jaros S."/>
            <person name="Januszkiewicz K."/>
            <person name="Wedrychowicz H."/>
        </authorList>
    </citation>
    <scope>NUCLEOTIDE SEQUENCE [LARGE SCALE GENOMIC DNA]</scope>
    <source>
        <strain evidence="1 2">GAS242</strain>
    </source>
</reference>
<proteinExistence type="predicted"/>
<name>A0A1M5LC23_9BRAD</name>
<protein>
    <submittedName>
        <fullName evidence="1">Uncharacterized protein</fullName>
    </submittedName>
</protein>
<organism evidence="1 2">
    <name type="scientific">Bradyrhizobium erythrophlei</name>
    <dbReference type="NCBI Taxonomy" id="1437360"/>
    <lineage>
        <taxon>Bacteria</taxon>
        <taxon>Pseudomonadati</taxon>
        <taxon>Pseudomonadota</taxon>
        <taxon>Alphaproteobacteria</taxon>
        <taxon>Hyphomicrobiales</taxon>
        <taxon>Nitrobacteraceae</taxon>
        <taxon>Bradyrhizobium</taxon>
    </lineage>
</organism>